<gene>
    <name evidence="1" type="ORF">GX656_02095</name>
</gene>
<organism evidence="1 2">
    <name type="scientific">Candidatus Dojkabacteria bacterium</name>
    <dbReference type="NCBI Taxonomy" id="2099670"/>
    <lineage>
        <taxon>Bacteria</taxon>
        <taxon>Candidatus Dojkabacteria</taxon>
    </lineage>
</organism>
<sequence length="202" mass="23341">MNDFKRKDLLIVVGGPGSSGSSTLSKMLSEHFNIQRVYAGSIFRERVKSFGFSTLDEFYQKANKELFYKIDKEVDQRLIDTARKGNVLIESKVFAGLATVNNIPCTVKIWLDAKLSVRVKRSMGKQKDLRGMSKVIVFLKTVFSLIRRRIIDGRRYKFLYKVDYSNEELYNDIVLDTSKLNEKETFDLILRRISDGGYINNK</sequence>
<comment type="caution">
    <text evidence="1">The sequence shown here is derived from an EMBL/GenBank/DDBJ whole genome shotgun (WGS) entry which is preliminary data.</text>
</comment>
<dbReference type="EMBL" id="JAAZBX010000007">
    <property type="protein sequence ID" value="NLD25407.1"/>
    <property type="molecule type" value="Genomic_DNA"/>
</dbReference>
<dbReference type="AlphaFoldDB" id="A0A847CZ14"/>
<accession>A0A847CZ14</accession>
<dbReference type="InterPro" id="IPR027417">
    <property type="entry name" value="P-loop_NTPase"/>
</dbReference>
<protein>
    <submittedName>
        <fullName evidence="1">AAA family ATPase</fullName>
    </submittedName>
</protein>
<dbReference type="Proteomes" id="UP000545876">
    <property type="component" value="Unassembled WGS sequence"/>
</dbReference>
<dbReference type="SUPFAM" id="SSF52540">
    <property type="entry name" value="P-loop containing nucleoside triphosphate hydrolases"/>
    <property type="match status" value="1"/>
</dbReference>
<dbReference type="Gene3D" id="3.40.50.300">
    <property type="entry name" value="P-loop containing nucleotide triphosphate hydrolases"/>
    <property type="match status" value="1"/>
</dbReference>
<dbReference type="Pfam" id="PF13207">
    <property type="entry name" value="AAA_17"/>
    <property type="match status" value="1"/>
</dbReference>
<evidence type="ECO:0000313" key="1">
    <source>
        <dbReference type="EMBL" id="NLD25407.1"/>
    </source>
</evidence>
<name>A0A847CZ14_9BACT</name>
<reference evidence="1 2" key="1">
    <citation type="journal article" date="2020" name="Biotechnol. Biofuels">
        <title>New insights from the biogas microbiome by comprehensive genome-resolved metagenomics of nearly 1600 species originating from multiple anaerobic digesters.</title>
        <authorList>
            <person name="Campanaro S."/>
            <person name="Treu L."/>
            <person name="Rodriguez-R L.M."/>
            <person name="Kovalovszki A."/>
            <person name="Ziels R.M."/>
            <person name="Maus I."/>
            <person name="Zhu X."/>
            <person name="Kougias P.G."/>
            <person name="Basile A."/>
            <person name="Luo G."/>
            <person name="Schluter A."/>
            <person name="Konstantinidis K.T."/>
            <person name="Angelidaki I."/>
        </authorList>
    </citation>
    <scope>NUCLEOTIDE SEQUENCE [LARGE SCALE GENOMIC DNA]</scope>
    <source>
        <strain evidence="1">AS06rmzACSIP_65</strain>
    </source>
</reference>
<proteinExistence type="predicted"/>
<evidence type="ECO:0000313" key="2">
    <source>
        <dbReference type="Proteomes" id="UP000545876"/>
    </source>
</evidence>